<accession>A0A6N0HTN5</accession>
<gene>
    <name evidence="2" type="ORF">HUE57_05325</name>
</gene>
<evidence type="ECO:0000313" key="3">
    <source>
        <dbReference type="Proteomes" id="UP000509658"/>
    </source>
</evidence>
<keyword evidence="1" id="KW-1133">Transmembrane helix</keyword>
<evidence type="ECO:0000256" key="1">
    <source>
        <dbReference type="SAM" id="Phobius"/>
    </source>
</evidence>
<evidence type="ECO:0000313" key="2">
    <source>
        <dbReference type="EMBL" id="QKQ25769.1"/>
    </source>
</evidence>
<feature type="transmembrane region" description="Helical" evidence="1">
    <location>
        <begin position="70"/>
        <end position="95"/>
    </location>
</feature>
<dbReference type="Proteomes" id="UP000509658">
    <property type="component" value="Chromosome"/>
</dbReference>
<protein>
    <recommendedName>
        <fullName evidence="4">ABC transporter</fullName>
    </recommendedName>
</protein>
<evidence type="ECO:0008006" key="4">
    <source>
        <dbReference type="Google" id="ProtNLM"/>
    </source>
</evidence>
<keyword evidence="3" id="KW-1185">Reference proteome</keyword>
<keyword evidence="1" id="KW-0812">Transmembrane</keyword>
<keyword evidence="1" id="KW-0472">Membrane</keyword>
<dbReference type="EMBL" id="CP054491">
    <property type="protein sequence ID" value="QKQ25769.1"/>
    <property type="molecule type" value="Genomic_DNA"/>
</dbReference>
<sequence length="100" mass="10645">MEGETTNGETTNQRAIVIGDGDFLSNSYLGNGGNLDLGLAMVEWLSHDDALITIRSRTASDTTLELSNTAMAVIGVGFLLVVPVGLLGVGLGIWLKRRKR</sequence>
<dbReference type="AlphaFoldDB" id="A0A6N0HTN5"/>
<dbReference type="KEGG" id="rev:HUE57_05325"/>
<name>A0A6N0HTN5_9GAMM</name>
<organism evidence="2 3">
    <name type="scientific">Candidatus Reidiella endopervernicosa</name>
    <dbReference type="NCBI Taxonomy" id="2738883"/>
    <lineage>
        <taxon>Bacteria</taxon>
        <taxon>Pseudomonadati</taxon>
        <taxon>Pseudomonadota</taxon>
        <taxon>Gammaproteobacteria</taxon>
        <taxon>Candidatus Reidiella</taxon>
    </lineage>
</organism>
<proteinExistence type="predicted"/>
<reference evidence="2 3" key="1">
    <citation type="submission" date="2020-05" db="EMBL/GenBank/DDBJ databases">
        <title>Horizontal transmission and recombination maintain forever young bacterial symbiont genomes.</title>
        <authorList>
            <person name="Russell S.L."/>
            <person name="Pepper-Tunick E."/>
            <person name="Svedberg J."/>
            <person name="Byrne A."/>
            <person name="Ruelas Castillo J."/>
            <person name="Vollmers C."/>
            <person name="Beinart R.A."/>
            <person name="Corbett-Detig R."/>
        </authorList>
    </citation>
    <scope>NUCLEOTIDE SEQUENCE [LARGE SCALE GENOMIC DNA]</scope>
    <source>
        <strain evidence="2">Santa_Monica_outfall</strain>
    </source>
</reference>